<accession>A0A934R5M8</accession>
<evidence type="ECO:0000259" key="1">
    <source>
        <dbReference type="PROSITE" id="PS50206"/>
    </source>
</evidence>
<dbReference type="SMART" id="SM00450">
    <property type="entry name" value="RHOD"/>
    <property type="match status" value="1"/>
</dbReference>
<organism evidence="2 3">
    <name type="scientific">Luteolibacter yonseiensis</name>
    <dbReference type="NCBI Taxonomy" id="1144680"/>
    <lineage>
        <taxon>Bacteria</taxon>
        <taxon>Pseudomonadati</taxon>
        <taxon>Verrucomicrobiota</taxon>
        <taxon>Verrucomicrobiia</taxon>
        <taxon>Verrucomicrobiales</taxon>
        <taxon>Verrucomicrobiaceae</taxon>
        <taxon>Luteolibacter</taxon>
    </lineage>
</organism>
<name>A0A934R5M8_9BACT</name>
<dbReference type="RefSeq" id="WP_200351620.1">
    <property type="nucleotide sequence ID" value="NZ_BAABHZ010000006.1"/>
</dbReference>
<dbReference type="CDD" id="cd00158">
    <property type="entry name" value="RHOD"/>
    <property type="match status" value="1"/>
</dbReference>
<gene>
    <name evidence="2" type="ORF">JIN84_13780</name>
</gene>
<dbReference type="Proteomes" id="UP000600139">
    <property type="component" value="Unassembled WGS sequence"/>
</dbReference>
<keyword evidence="3" id="KW-1185">Reference proteome</keyword>
<reference evidence="2" key="1">
    <citation type="submission" date="2021-01" db="EMBL/GenBank/DDBJ databases">
        <title>Modified the classification status of verrucomicrobia.</title>
        <authorList>
            <person name="Feng X."/>
        </authorList>
    </citation>
    <scope>NUCLEOTIDE SEQUENCE</scope>
    <source>
        <strain evidence="2">JCM 18052</strain>
    </source>
</reference>
<dbReference type="Gene3D" id="3.40.250.10">
    <property type="entry name" value="Rhodanese-like domain"/>
    <property type="match status" value="1"/>
</dbReference>
<proteinExistence type="predicted"/>
<dbReference type="Pfam" id="PF00581">
    <property type="entry name" value="Rhodanese"/>
    <property type="match status" value="1"/>
</dbReference>
<dbReference type="PROSITE" id="PS50206">
    <property type="entry name" value="RHODANESE_3"/>
    <property type="match status" value="1"/>
</dbReference>
<dbReference type="SUPFAM" id="SSF52821">
    <property type="entry name" value="Rhodanese/Cell cycle control phosphatase"/>
    <property type="match status" value="1"/>
</dbReference>
<evidence type="ECO:0000313" key="2">
    <source>
        <dbReference type="EMBL" id="MBK1816691.1"/>
    </source>
</evidence>
<evidence type="ECO:0000313" key="3">
    <source>
        <dbReference type="Proteomes" id="UP000600139"/>
    </source>
</evidence>
<dbReference type="InterPro" id="IPR001763">
    <property type="entry name" value="Rhodanese-like_dom"/>
</dbReference>
<dbReference type="AlphaFoldDB" id="A0A934R5M8"/>
<protein>
    <recommendedName>
        <fullName evidence="1">Rhodanese domain-containing protein</fullName>
    </recommendedName>
</protein>
<dbReference type="EMBL" id="JAENIK010000011">
    <property type="protein sequence ID" value="MBK1816691.1"/>
    <property type="molecule type" value="Genomic_DNA"/>
</dbReference>
<comment type="caution">
    <text evidence="2">The sequence shown here is derived from an EMBL/GenBank/DDBJ whole genome shotgun (WGS) entry which is preliminary data.</text>
</comment>
<dbReference type="InterPro" id="IPR036873">
    <property type="entry name" value="Rhodanese-like_dom_sf"/>
</dbReference>
<sequence>MNAFGQFAAIVSISCAAAGGTYLIKGEPVRRLACDPATLKAGEVCLEQIPPDDKILWVDARLRKDWEKSGVPGSVLWNLDPAEDMQVFEAETAMKIMETPRVIVYCGDENCGISSQVAERIRSLQLGAEVSVLRGGWRALSEAGRVKKPVDSAASK</sequence>
<feature type="domain" description="Rhodanese" evidence="1">
    <location>
        <begin position="51"/>
        <end position="149"/>
    </location>
</feature>